<evidence type="ECO:0000259" key="11">
    <source>
        <dbReference type="PROSITE" id="PS50850"/>
    </source>
</evidence>
<feature type="transmembrane region" description="Helical" evidence="10">
    <location>
        <begin position="209"/>
        <end position="229"/>
    </location>
</feature>
<comment type="caution">
    <text evidence="12">The sequence shown here is derived from an EMBL/GenBank/DDBJ whole genome shotgun (WGS) entry which is preliminary data.</text>
</comment>
<comment type="similarity">
    <text evidence="2 8">Belongs to the major facilitator superfamily. Sugar transporter (TC 2.A.1.1) family.</text>
</comment>
<feature type="transmembrane region" description="Helical" evidence="10">
    <location>
        <begin position="378"/>
        <end position="399"/>
    </location>
</feature>
<dbReference type="Pfam" id="PF00083">
    <property type="entry name" value="Sugar_tr"/>
    <property type="match status" value="1"/>
</dbReference>
<keyword evidence="4 10" id="KW-0812">Transmembrane</keyword>
<dbReference type="Gene3D" id="1.20.1250.20">
    <property type="entry name" value="MFS general substrate transporter like domains"/>
    <property type="match status" value="1"/>
</dbReference>
<keyword evidence="6 10" id="KW-0472">Membrane</keyword>
<dbReference type="InterPro" id="IPR050360">
    <property type="entry name" value="MFS_Sugar_Transporters"/>
</dbReference>
<evidence type="ECO:0000313" key="12">
    <source>
        <dbReference type="EMBL" id="KAK9417988.1"/>
    </source>
</evidence>
<proteinExistence type="inferred from homology"/>
<dbReference type="InterPro" id="IPR020846">
    <property type="entry name" value="MFS_dom"/>
</dbReference>
<dbReference type="InterPro" id="IPR005828">
    <property type="entry name" value="MFS_sugar_transport-like"/>
</dbReference>
<feature type="transmembrane region" description="Helical" evidence="10">
    <location>
        <begin position="437"/>
        <end position="463"/>
    </location>
</feature>
<dbReference type="InterPro" id="IPR003663">
    <property type="entry name" value="Sugar/inositol_transpt"/>
</dbReference>
<feature type="domain" description="Major facilitator superfamily (MFS) profile" evidence="11">
    <location>
        <begin position="71"/>
        <end position="532"/>
    </location>
</feature>
<dbReference type="InterPro" id="IPR005829">
    <property type="entry name" value="Sugar_transporter_CS"/>
</dbReference>
<dbReference type="PROSITE" id="PS00217">
    <property type="entry name" value="SUGAR_TRANSPORT_2"/>
    <property type="match status" value="1"/>
</dbReference>
<dbReference type="InterPro" id="IPR036259">
    <property type="entry name" value="MFS_trans_sf"/>
</dbReference>
<keyword evidence="7" id="KW-0462">Maltose metabolism</keyword>
<evidence type="ECO:0000256" key="8">
    <source>
        <dbReference type="RuleBase" id="RU003346"/>
    </source>
</evidence>
<feature type="transmembrane region" description="Helical" evidence="10">
    <location>
        <begin position="69"/>
        <end position="95"/>
    </location>
</feature>
<comment type="subcellular location">
    <subcellularLocation>
        <location evidence="1">Membrane</location>
        <topology evidence="1">Multi-pass membrane protein</topology>
    </subcellularLocation>
</comment>
<organism evidence="12 13">
    <name type="scientific">Seiridium unicorne</name>
    <dbReference type="NCBI Taxonomy" id="138068"/>
    <lineage>
        <taxon>Eukaryota</taxon>
        <taxon>Fungi</taxon>
        <taxon>Dikarya</taxon>
        <taxon>Ascomycota</taxon>
        <taxon>Pezizomycotina</taxon>
        <taxon>Sordariomycetes</taxon>
        <taxon>Xylariomycetidae</taxon>
        <taxon>Amphisphaeriales</taxon>
        <taxon>Sporocadaceae</taxon>
        <taxon>Seiridium</taxon>
    </lineage>
</organism>
<evidence type="ECO:0000256" key="5">
    <source>
        <dbReference type="ARBA" id="ARBA00022989"/>
    </source>
</evidence>
<dbReference type="PROSITE" id="PS50850">
    <property type="entry name" value="MFS"/>
    <property type="match status" value="1"/>
</dbReference>
<feature type="transmembrane region" description="Helical" evidence="10">
    <location>
        <begin position="475"/>
        <end position="497"/>
    </location>
</feature>
<evidence type="ECO:0000256" key="6">
    <source>
        <dbReference type="ARBA" id="ARBA00023136"/>
    </source>
</evidence>
<dbReference type="PANTHER" id="PTHR48022:SF5">
    <property type="entry name" value="ALPHA-GLUCOSIDES PERMEASE MPH2-RELATED"/>
    <property type="match status" value="1"/>
</dbReference>
<dbReference type="EMBL" id="JARVKF010000394">
    <property type="protein sequence ID" value="KAK9417988.1"/>
    <property type="molecule type" value="Genomic_DNA"/>
</dbReference>
<keyword evidence="13" id="KW-1185">Reference proteome</keyword>
<keyword evidence="3 8" id="KW-0813">Transport</keyword>
<gene>
    <name evidence="12" type="ORF">SUNI508_08417</name>
</gene>
<evidence type="ECO:0000256" key="4">
    <source>
        <dbReference type="ARBA" id="ARBA00022692"/>
    </source>
</evidence>
<dbReference type="PANTHER" id="PTHR48022">
    <property type="entry name" value="PLASTIDIC GLUCOSE TRANSPORTER 4"/>
    <property type="match status" value="1"/>
</dbReference>
<dbReference type="NCBIfam" id="TIGR00879">
    <property type="entry name" value="SP"/>
    <property type="match status" value="1"/>
</dbReference>
<evidence type="ECO:0000256" key="3">
    <source>
        <dbReference type="ARBA" id="ARBA00022448"/>
    </source>
</evidence>
<evidence type="ECO:0000256" key="9">
    <source>
        <dbReference type="SAM" id="MobiDB-lite"/>
    </source>
</evidence>
<keyword evidence="5 10" id="KW-1133">Transmembrane helix</keyword>
<accession>A0ABR2UU45</accession>
<reference evidence="12 13" key="1">
    <citation type="journal article" date="2024" name="J. Plant Pathol.">
        <title>Sequence and assembly of the genome of Seiridium unicorne, isolate CBS 538.82, causal agent of cypress canker disease.</title>
        <authorList>
            <person name="Scali E."/>
            <person name="Rocca G.D."/>
            <person name="Danti R."/>
            <person name="Garbelotto M."/>
            <person name="Barberini S."/>
            <person name="Baroncelli R."/>
            <person name="Emiliani G."/>
        </authorList>
    </citation>
    <scope>NUCLEOTIDE SEQUENCE [LARGE SCALE GENOMIC DNA]</scope>
    <source>
        <strain evidence="12 13">BM-138-508</strain>
    </source>
</reference>
<sequence length="602" mass="66972">MESSSRGEGPLRIHPTPADDVARLKDEDLNKVLEVEDNLPTMTDGARAAADSERTMTIRHALKTCRKGLFWSLIFTTAIVMEGFDLALLSGFYAFTAFKQRYGVQLPDGRYEIPAQWQTALSSGAQIGQIIGLSIAGMFVQRLGYKTTMKAALALMIVFIFVPVFAPNIETLLVGEILQGMPWGVFETMPAAYASEISPLALRPYFTTYANLCWIIGQLIASGVLRGFLSLGTSQWAYRVPFMLQWIWPLPILICIWKAPESPWWLARRGQYDEARVSLTRVSTFDDQEIDNRLELIKHTVLMEKKRHDELKAAKPKTRWGKTKESLSTYRECFQGVDRRRTEVNCGTWISQSLCGSNLIAFAPLFFQTAGLSEESSFTIQIVGLFLGALGTVSAWVLMKHIGRRTIYVSGLAALFVMLLLIGILDAACAESNAAANWAMAILLVVYIIIYDLSVGPCCYSIVTEIPSSKLRAPTVALARICYNLCGIFSVVINPLMLTSSAWNWGPKAALFWSGLCFLCLTWAFFRLPEPKGRNQGELDILFERRTKARNFAKTKVDQFNSDHIDVKSPPDASHSHSSSKVEPSHSTPQGEDLSSGALTNE</sequence>
<feature type="transmembrane region" description="Helical" evidence="10">
    <location>
        <begin position="406"/>
        <end position="425"/>
    </location>
</feature>
<evidence type="ECO:0000256" key="1">
    <source>
        <dbReference type="ARBA" id="ARBA00004141"/>
    </source>
</evidence>
<feature type="transmembrane region" description="Helical" evidence="10">
    <location>
        <begin position="151"/>
        <end position="169"/>
    </location>
</feature>
<protein>
    <submittedName>
        <fullName evidence="12">General substrate transporter</fullName>
    </submittedName>
</protein>
<name>A0ABR2UU45_9PEZI</name>
<feature type="transmembrane region" description="Helical" evidence="10">
    <location>
        <begin position="115"/>
        <end position="139"/>
    </location>
</feature>
<evidence type="ECO:0000256" key="2">
    <source>
        <dbReference type="ARBA" id="ARBA00010992"/>
    </source>
</evidence>
<dbReference type="Proteomes" id="UP001408356">
    <property type="component" value="Unassembled WGS sequence"/>
</dbReference>
<feature type="transmembrane region" description="Helical" evidence="10">
    <location>
        <begin position="509"/>
        <end position="526"/>
    </location>
</feature>
<feature type="compositionally biased region" description="Low complexity" evidence="9">
    <location>
        <begin position="570"/>
        <end position="587"/>
    </location>
</feature>
<dbReference type="SUPFAM" id="SSF103473">
    <property type="entry name" value="MFS general substrate transporter"/>
    <property type="match status" value="1"/>
</dbReference>
<evidence type="ECO:0000256" key="7">
    <source>
        <dbReference type="ARBA" id="ARBA00026248"/>
    </source>
</evidence>
<feature type="region of interest" description="Disordered" evidence="9">
    <location>
        <begin position="561"/>
        <end position="602"/>
    </location>
</feature>
<evidence type="ECO:0000256" key="10">
    <source>
        <dbReference type="SAM" id="Phobius"/>
    </source>
</evidence>
<evidence type="ECO:0000313" key="13">
    <source>
        <dbReference type="Proteomes" id="UP001408356"/>
    </source>
</evidence>